<dbReference type="EMBL" id="JBBPBM010000010">
    <property type="protein sequence ID" value="KAK8564930.1"/>
    <property type="molecule type" value="Genomic_DNA"/>
</dbReference>
<dbReference type="Proteomes" id="UP001472677">
    <property type="component" value="Unassembled WGS sequence"/>
</dbReference>
<organism evidence="1 2">
    <name type="scientific">Hibiscus sabdariffa</name>
    <name type="common">roselle</name>
    <dbReference type="NCBI Taxonomy" id="183260"/>
    <lineage>
        <taxon>Eukaryota</taxon>
        <taxon>Viridiplantae</taxon>
        <taxon>Streptophyta</taxon>
        <taxon>Embryophyta</taxon>
        <taxon>Tracheophyta</taxon>
        <taxon>Spermatophyta</taxon>
        <taxon>Magnoliopsida</taxon>
        <taxon>eudicotyledons</taxon>
        <taxon>Gunneridae</taxon>
        <taxon>Pentapetalae</taxon>
        <taxon>rosids</taxon>
        <taxon>malvids</taxon>
        <taxon>Malvales</taxon>
        <taxon>Malvaceae</taxon>
        <taxon>Malvoideae</taxon>
        <taxon>Hibiscus</taxon>
    </lineage>
</organism>
<reference evidence="1 2" key="1">
    <citation type="journal article" date="2024" name="G3 (Bethesda)">
        <title>Genome assembly of Hibiscus sabdariffa L. provides insights into metabolisms of medicinal natural products.</title>
        <authorList>
            <person name="Kim T."/>
        </authorList>
    </citation>
    <scope>NUCLEOTIDE SEQUENCE [LARGE SCALE GENOMIC DNA]</scope>
    <source>
        <strain evidence="1">TK-2024</strain>
        <tissue evidence="1">Old leaves</tissue>
    </source>
</reference>
<gene>
    <name evidence="1" type="ORF">V6N12_058507</name>
</gene>
<evidence type="ECO:0000313" key="1">
    <source>
        <dbReference type="EMBL" id="KAK8564930.1"/>
    </source>
</evidence>
<protein>
    <submittedName>
        <fullName evidence="1">Uncharacterized protein</fullName>
    </submittedName>
</protein>
<proteinExistence type="predicted"/>
<evidence type="ECO:0000313" key="2">
    <source>
        <dbReference type="Proteomes" id="UP001472677"/>
    </source>
</evidence>
<sequence>MLKGLLGRVGAGRFHKPGSREPLGRSLRSWARTGIGSSNMESGLLWLELVPVEPDPVRQKREQNWFS</sequence>
<name>A0ABR2ESB9_9ROSI</name>
<keyword evidence="2" id="KW-1185">Reference proteome</keyword>
<accession>A0ABR2ESB9</accession>
<comment type="caution">
    <text evidence="1">The sequence shown here is derived from an EMBL/GenBank/DDBJ whole genome shotgun (WGS) entry which is preliminary data.</text>
</comment>